<feature type="region of interest" description="Disordered" evidence="1">
    <location>
        <begin position="88"/>
        <end position="109"/>
    </location>
</feature>
<proteinExistence type="predicted"/>
<feature type="region of interest" description="Disordered" evidence="1">
    <location>
        <begin position="173"/>
        <end position="215"/>
    </location>
</feature>
<accession>A0A918Z2U9</accession>
<dbReference type="RefSeq" id="WP_189784806.1">
    <property type="nucleotide sequence ID" value="NZ_BNAT01000019.1"/>
</dbReference>
<reference evidence="2" key="1">
    <citation type="journal article" date="2014" name="Int. J. Syst. Evol. Microbiol.">
        <title>Complete genome sequence of Corynebacterium casei LMG S-19264T (=DSM 44701T), isolated from a smear-ripened cheese.</title>
        <authorList>
            <consortium name="US DOE Joint Genome Institute (JGI-PGF)"/>
            <person name="Walter F."/>
            <person name="Albersmeier A."/>
            <person name="Kalinowski J."/>
            <person name="Ruckert C."/>
        </authorList>
    </citation>
    <scope>NUCLEOTIDE SEQUENCE</scope>
    <source>
        <strain evidence="2">CGMCC 4.7403</strain>
    </source>
</reference>
<sequence length="215" mass="24601">MKPDTSRPALKISTIPAHHVQLREGERRSIVCPECQEWHLLRRNVVWPHHLERTERGKNGPRCPGSARRVEIDVDLAEWARQVAEADATVTGRRSNRVNRKPGNVTPPPVSRFATALKESTPRLPAVLERARTAIALHRDACPQCRSGARCEKGRELEIWLGETEASSRFAQEQKQRAERQAERVQARQRAAQWRRVQRGVTRTDTQRKAQIPQT</sequence>
<dbReference type="AlphaFoldDB" id="A0A918Z2U9"/>
<reference evidence="2" key="2">
    <citation type="submission" date="2020-09" db="EMBL/GenBank/DDBJ databases">
        <authorList>
            <person name="Sun Q."/>
            <person name="Zhou Y."/>
        </authorList>
    </citation>
    <scope>NUCLEOTIDE SEQUENCE</scope>
    <source>
        <strain evidence="2">CGMCC 4.7403</strain>
    </source>
</reference>
<organism evidence="2 3">
    <name type="scientific">Streptomyces capitiformicae</name>
    <dbReference type="NCBI Taxonomy" id="2014920"/>
    <lineage>
        <taxon>Bacteria</taxon>
        <taxon>Bacillati</taxon>
        <taxon>Actinomycetota</taxon>
        <taxon>Actinomycetes</taxon>
        <taxon>Kitasatosporales</taxon>
        <taxon>Streptomycetaceae</taxon>
        <taxon>Streptomyces</taxon>
    </lineage>
</organism>
<dbReference type="Proteomes" id="UP000603227">
    <property type="component" value="Unassembled WGS sequence"/>
</dbReference>
<feature type="compositionally biased region" description="Basic and acidic residues" evidence="1">
    <location>
        <begin position="173"/>
        <end position="186"/>
    </location>
</feature>
<protein>
    <submittedName>
        <fullName evidence="2">Uncharacterized protein</fullName>
    </submittedName>
</protein>
<evidence type="ECO:0000313" key="2">
    <source>
        <dbReference type="EMBL" id="GHE33985.1"/>
    </source>
</evidence>
<name>A0A918Z2U9_9ACTN</name>
<gene>
    <name evidence="2" type="ORF">GCM10017771_51330</name>
</gene>
<evidence type="ECO:0000256" key="1">
    <source>
        <dbReference type="SAM" id="MobiDB-lite"/>
    </source>
</evidence>
<evidence type="ECO:0000313" key="3">
    <source>
        <dbReference type="Proteomes" id="UP000603227"/>
    </source>
</evidence>
<comment type="caution">
    <text evidence="2">The sequence shown here is derived from an EMBL/GenBank/DDBJ whole genome shotgun (WGS) entry which is preliminary data.</text>
</comment>
<dbReference type="EMBL" id="BNAT01000019">
    <property type="protein sequence ID" value="GHE33985.1"/>
    <property type="molecule type" value="Genomic_DNA"/>
</dbReference>
<keyword evidence="3" id="KW-1185">Reference proteome</keyword>